<keyword evidence="1" id="KW-0812">Transmembrane</keyword>
<dbReference type="Pfam" id="PF19622">
    <property type="entry name" value="DUF6127"/>
    <property type="match status" value="1"/>
</dbReference>
<accession>A0AA97F840</accession>
<dbReference type="InterPro" id="IPR046130">
    <property type="entry name" value="DUF6127"/>
</dbReference>
<keyword evidence="3" id="KW-1185">Reference proteome</keyword>
<dbReference type="RefSeq" id="WP_317082785.1">
    <property type="nucleotide sequence ID" value="NZ_CP136594.1"/>
</dbReference>
<name>A0AA97F840_9SPHN</name>
<feature type="transmembrane region" description="Helical" evidence="1">
    <location>
        <begin position="78"/>
        <end position="100"/>
    </location>
</feature>
<sequence length="102" mass="11232">MSREELLARLIAQAGSDKADLVTLRAIVEESSELGAARALEHLGLADATARRDMAELRELLSAWHEAKSSVWHAFLSWMVRGALALLLIGLAVRLGLWGWEI</sequence>
<dbReference type="Proteomes" id="UP001302429">
    <property type="component" value="Chromosome"/>
</dbReference>
<reference evidence="2 3" key="1">
    <citation type="submission" date="2023-10" db="EMBL/GenBank/DDBJ databases">
        <title>Complete genome sequence of a Sphingomonadaceae bacterium.</title>
        <authorList>
            <person name="Yan C."/>
        </authorList>
    </citation>
    <scope>NUCLEOTIDE SEQUENCE [LARGE SCALE GENOMIC DNA]</scope>
    <source>
        <strain evidence="2 3">SCSIO 66989</strain>
    </source>
</reference>
<organism evidence="2 3">
    <name type="scientific">Alterisphingorhabdus coralli</name>
    <dbReference type="NCBI Taxonomy" id="3071408"/>
    <lineage>
        <taxon>Bacteria</taxon>
        <taxon>Pseudomonadati</taxon>
        <taxon>Pseudomonadota</taxon>
        <taxon>Alphaproteobacteria</taxon>
        <taxon>Sphingomonadales</taxon>
        <taxon>Sphingomonadaceae</taxon>
        <taxon>Alterisphingorhabdus (ex Yan et al. 2024)</taxon>
    </lineage>
</organism>
<gene>
    <name evidence="2" type="ORF">RB602_02875</name>
</gene>
<evidence type="ECO:0000256" key="1">
    <source>
        <dbReference type="SAM" id="Phobius"/>
    </source>
</evidence>
<evidence type="ECO:0000313" key="3">
    <source>
        <dbReference type="Proteomes" id="UP001302429"/>
    </source>
</evidence>
<keyword evidence="1" id="KW-0472">Membrane</keyword>
<dbReference type="AlphaFoldDB" id="A0AA97F840"/>
<keyword evidence="1" id="KW-1133">Transmembrane helix</keyword>
<dbReference type="EMBL" id="CP136594">
    <property type="protein sequence ID" value="WOE75676.1"/>
    <property type="molecule type" value="Genomic_DNA"/>
</dbReference>
<protein>
    <submittedName>
        <fullName evidence="2">DUF6127 family protein</fullName>
    </submittedName>
</protein>
<dbReference type="KEGG" id="acoa:RB602_02875"/>
<proteinExistence type="predicted"/>
<evidence type="ECO:0000313" key="2">
    <source>
        <dbReference type="EMBL" id="WOE75676.1"/>
    </source>
</evidence>